<accession>X0SAJ4</accession>
<sequence length="227" mass="25377">ELEIIIKATDAVPDSVRTDNEEQIKLIASIEVIRDQIVDHEKELEAKNEESRQRREAAGEQQSKQAELETQIDDLLREIELEEKSRTKVAELPVLKTDSKNQVAILLRYDRLYLTHTYDGNGNRGSINTADMIIVKSLDEKGKPITEARAKPSAGIDLTANNSKMKITSLMKKFNPQRESIIILVGPGSFDSYQKVASVLTQLGFNIFPWPIGDGVWDQGGSSTPTQ</sequence>
<feature type="region of interest" description="Disordered" evidence="1">
    <location>
        <begin position="45"/>
        <end position="68"/>
    </location>
</feature>
<reference evidence="2" key="1">
    <citation type="journal article" date="2014" name="Front. Microbiol.">
        <title>High frequency of phylogenetically diverse reductive dehalogenase-homologous genes in deep subseafloor sedimentary metagenomes.</title>
        <authorList>
            <person name="Kawai M."/>
            <person name="Futagami T."/>
            <person name="Toyoda A."/>
            <person name="Takaki Y."/>
            <person name="Nishi S."/>
            <person name="Hori S."/>
            <person name="Arai W."/>
            <person name="Tsubouchi T."/>
            <person name="Morono Y."/>
            <person name="Uchiyama I."/>
            <person name="Ito T."/>
            <person name="Fujiyama A."/>
            <person name="Inagaki F."/>
            <person name="Takami H."/>
        </authorList>
    </citation>
    <scope>NUCLEOTIDE SEQUENCE</scope>
    <source>
        <strain evidence="2">Expedition CK06-06</strain>
    </source>
</reference>
<protein>
    <submittedName>
        <fullName evidence="2">Uncharacterized protein</fullName>
    </submittedName>
</protein>
<gene>
    <name evidence="2" type="ORF">S01H1_16001</name>
</gene>
<feature type="compositionally biased region" description="Basic and acidic residues" evidence="1">
    <location>
        <begin position="45"/>
        <end position="58"/>
    </location>
</feature>
<evidence type="ECO:0000256" key="1">
    <source>
        <dbReference type="SAM" id="MobiDB-lite"/>
    </source>
</evidence>
<dbReference type="AlphaFoldDB" id="X0SAJ4"/>
<proteinExistence type="predicted"/>
<name>X0SAJ4_9ZZZZ</name>
<organism evidence="2">
    <name type="scientific">marine sediment metagenome</name>
    <dbReference type="NCBI Taxonomy" id="412755"/>
    <lineage>
        <taxon>unclassified sequences</taxon>
        <taxon>metagenomes</taxon>
        <taxon>ecological metagenomes</taxon>
    </lineage>
</organism>
<comment type="caution">
    <text evidence="2">The sequence shown here is derived from an EMBL/GenBank/DDBJ whole genome shotgun (WGS) entry which is preliminary data.</text>
</comment>
<feature type="non-terminal residue" evidence="2">
    <location>
        <position position="1"/>
    </location>
</feature>
<dbReference type="EMBL" id="BARS01008386">
    <property type="protein sequence ID" value="GAF78058.1"/>
    <property type="molecule type" value="Genomic_DNA"/>
</dbReference>
<evidence type="ECO:0000313" key="2">
    <source>
        <dbReference type="EMBL" id="GAF78058.1"/>
    </source>
</evidence>